<organism evidence="1 2">
    <name type="scientific">Eubacterium ramulus</name>
    <dbReference type="NCBI Taxonomy" id="39490"/>
    <lineage>
        <taxon>Bacteria</taxon>
        <taxon>Bacillati</taxon>
        <taxon>Bacillota</taxon>
        <taxon>Clostridia</taxon>
        <taxon>Eubacteriales</taxon>
        <taxon>Eubacteriaceae</taxon>
        <taxon>Eubacterium</taxon>
    </lineage>
</organism>
<proteinExistence type="predicted"/>
<dbReference type="Proteomes" id="UP000245288">
    <property type="component" value="Unassembled WGS sequence"/>
</dbReference>
<name>A0A2V1JSE8_EUBRA</name>
<comment type="caution">
    <text evidence="1">The sequence shown here is derived from an EMBL/GenBank/DDBJ whole genome shotgun (WGS) entry which is preliminary data.</text>
</comment>
<accession>A0A2V1JSE8</accession>
<sequence>MTNCFKKEQSAKKCKKQVKVHKKCDENRQILEKYIKNEKWHMFCELYKQRIGNEKEKRRWILQ</sequence>
<dbReference type="EMBL" id="JRFU01000216">
    <property type="protein sequence ID" value="PWE85358.1"/>
    <property type="molecule type" value="Genomic_DNA"/>
</dbReference>
<evidence type="ECO:0000313" key="2">
    <source>
        <dbReference type="Proteomes" id="UP000245288"/>
    </source>
</evidence>
<keyword evidence="2" id="KW-1185">Reference proteome</keyword>
<dbReference type="AlphaFoldDB" id="A0A2V1JSE8"/>
<evidence type="ECO:0000313" key="1">
    <source>
        <dbReference type="EMBL" id="PWE85358.1"/>
    </source>
</evidence>
<reference evidence="1 2" key="1">
    <citation type="submission" date="2014-09" db="EMBL/GenBank/DDBJ databases">
        <title>Butyrate-producing bacteria isolated from human gut.</title>
        <authorList>
            <person name="Zhang Q."/>
            <person name="Zhao L."/>
        </authorList>
    </citation>
    <scope>NUCLEOTIDE SEQUENCE [LARGE SCALE GENOMIC DNA]</scope>
    <source>
        <strain evidence="1 2">21</strain>
    </source>
</reference>
<gene>
    <name evidence="1" type="ORF">LG34_16425</name>
</gene>
<protein>
    <submittedName>
        <fullName evidence="1">Uncharacterized protein</fullName>
    </submittedName>
</protein>